<dbReference type="Proteomes" id="UP000031516">
    <property type="component" value="Unassembled WGS sequence"/>
</dbReference>
<dbReference type="Gene3D" id="3.30.420.10">
    <property type="entry name" value="Ribonuclease H-like superfamily/Ribonuclease H"/>
    <property type="match status" value="1"/>
</dbReference>
<evidence type="ECO:0000256" key="3">
    <source>
        <dbReference type="ARBA" id="ARBA00006357"/>
    </source>
</evidence>
<comment type="similarity">
    <text evidence="3">Belongs to the REXO1/REXO3 family.</text>
</comment>
<accession>A0A0A8LDD5</accession>
<dbReference type="PANTHER" id="PTHR12801">
    <property type="entry name" value="RNA EXONUCLEASE REXO1 / RECO3 FAMILY MEMBER-RELATED"/>
    <property type="match status" value="1"/>
</dbReference>
<evidence type="ECO:0000256" key="9">
    <source>
        <dbReference type="ARBA" id="ARBA00023242"/>
    </source>
</evidence>
<comment type="function">
    <text evidence="10">3' to 5' exoribonuclease required for proper 3' end maturation of MRP RNA and of the U5L snRNA.</text>
</comment>
<dbReference type="GO" id="GO:0005634">
    <property type="term" value="C:nucleus"/>
    <property type="evidence" value="ECO:0007669"/>
    <property type="project" value="UniProtKB-SubCell"/>
</dbReference>
<dbReference type="InterPro" id="IPR036397">
    <property type="entry name" value="RNaseH_sf"/>
</dbReference>
<dbReference type="GO" id="GO:0010629">
    <property type="term" value="P:negative regulation of gene expression"/>
    <property type="evidence" value="ECO:0007669"/>
    <property type="project" value="UniProtKB-ARBA"/>
</dbReference>
<organism evidence="13 14">
    <name type="scientific">Kluyveromyces dobzhanskii CBS 2104</name>
    <dbReference type="NCBI Taxonomy" id="1427455"/>
    <lineage>
        <taxon>Eukaryota</taxon>
        <taxon>Fungi</taxon>
        <taxon>Dikarya</taxon>
        <taxon>Ascomycota</taxon>
        <taxon>Saccharomycotina</taxon>
        <taxon>Saccharomycetes</taxon>
        <taxon>Saccharomycetales</taxon>
        <taxon>Saccharomycetaceae</taxon>
        <taxon>Kluyveromyces</taxon>
    </lineage>
</organism>
<keyword evidence="7" id="KW-0378">Hydrolase</keyword>
<dbReference type="GO" id="GO:0006364">
    <property type="term" value="P:rRNA processing"/>
    <property type="evidence" value="ECO:0007669"/>
    <property type="project" value="UniProtKB-KW"/>
</dbReference>
<evidence type="ECO:0000256" key="8">
    <source>
        <dbReference type="ARBA" id="ARBA00022839"/>
    </source>
</evidence>
<dbReference type="GO" id="GO:0004527">
    <property type="term" value="F:exonuclease activity"/>
    <property type="evidence" value="ECO:0007669"/>
    <property type="project" value="UniProtKB-KW"/>
</dbReference>
<gene>
    <name evidence="13" type="ORF">KLDO_g4489A</name>
</gene>
<dbReference type="InterPro" id="IPR047021">
    <property type="entry name" value="REXO1/3/4-like"/>
</dbReference>
<keyword evidence="6" id="KW-0540">Nuclease</keyword>
<dbReference type="OrthoDB" id="3996471at2759"/>
<evidence type="ECO:0000256" key="10">
    <source>
        <dbReference type="ARBA" id="ARBA00037201"/>
    </source>
</evidence>
<comment type="subcellular location">
    <subcellularLocation>
        <location evidence="2">Cytoplasm</location>
    </subcellularLocation>
    <subcellularLocation>
        <location evidence="1">Nucleus</location>
    </subcellularLocation>
</comment>
<name>A0A0A8LDD5_9SACH</name>
<dbReference type="PANTHER" id="PTHR12801:SF118">
    <property type="entry name" value="RNA EXONUCLEASE 3"/>
    <property type="match status" value="1"/>
</dbReference>
<dbReference type="InterPro" id="IPR013520">
    <property type="entry name" value="Ribonucl_H"/>
</dbReference>
<dbReference type="SMART" id="SM00479">
    <property type="entry name" value="EXOIII"/>
    <property type="match status" value="1"/>
</dbReference>
<comment type="caution">
    <text evidence="13">The sequence shown here is derived from an EMBL/GenBank/DDBJ whole genome shotgun (WGS) entry which is preliminary data.</text>
</comment>
<dbReference type="AlphaFoldDB" id="A0A0A8LDD5"/>
<protein>
    <recommendedName>
        <fullName evidence="11">RNA exonuclease 3</fullName>
    </recommendedName>
</protein>
<evidence type="ECO:0000256" key="7">
    <source>
        <dbReference type="ARBA" id="ARBA00022801"/>
    </source>
</evidence>
<dbReference type="EMBL" id="CCBQ010000047">
    <property type="protein sequence ID" value="CDO96281.1"/>
    <property type="molecule type" value="Genomic_DNA"/>
</dbReference>
<evidence type="ECO:0000256" key="5">
    <source>
        <dbReference type="ARBA" id="ARBA00022552"/>
    </source>
</evidence>
<evidence type="ECO:0000256" key="4">
    <source>
        <dbReference type="ARBA" id="ARBA00022490"/>
    </source>
</evidence>
<keyword evidence="14" id="KW-1185">Reference proteome</keyword>
<evidence type="ECO:0000256" key="11">
    <source>
        <dbReference type="ARBA" id="ARBA00039985"/>
    </source>
</evidence>
<keyword evidence="8" id="KW-0269">Exonuclease</keyword>
<keyword evidence="9" id="KW-0539">Nucleus</keyword>
<dbReference type="InterPro" id="IPR034922">
    <property type="entry name" value="REX1-like_exo"/>
</dbReference>
<proteinExistence type="inferred from homology"/>
<feature type="domain" description="Exonuclease" evidence="12">
    <location>
        <begin position="226"/>
        <end position="381"/>
    </location>
</feature>
<dbReference type="InterPro" id="IPR012337">
    <property type="entry name" value="RNaseH-like_sf"/>
</dbReference>
<reference evidence="13 14" key="1">
    <citation type="submission" date="2014-03" db="EMBL/GenBank/DDBJ databases">
        <title>The genome of Kluyveromyces dobzhanskii.</title>
        <authorList>
            <person name="Nystedt B."/>
            <person name="Astrom S."/>
        </authorList>
    </citation>
    <scope>NUCLEOTIDE SEQUENCE [LARGE SCALE GENOMIC DNA]</scope>
    <source>
        <strain evidence="13 14">CBS 2104</strain>
    </source>
</reference>
<evidence type="ECO:0000313" key="14">
    <source>
        <dbReference type="Proteomes" id="UP000031516"/>
    </source>
</evidence>
<dbReference type="GO" id="GO:0003676">
    <property type="term" value="F:nucleic acid binding"/>
    <property type="evidence" value="ECO:0007669"/>
    <property type="project" value="InterPro"/>
</dbReference>
<dbReference type="FunFam" id="3.30.420.10:FF:000031">
    <property type="entry name" value="RNA exonuclease 1"/>
    <property type="match status" value="1"/>
</dbReference>
<keyword evidence="5" id="KW-0698">rRNA processing</keyword>
<sequence>MGGSTVLRPVDIKVQPAPYQDRVKVIQKIFTQLKRFHSNNHNVVRASTVWEHEVAKSSLSKQSYLFNASVLIRDIIKFKGNLDKTGKPKDMSAALIKKPEVLLQLRTLLVDEETLVRNDYIVKMYDTDPITEADSNYVECCRCGTKFDVTKILEPTVCQYHIQRKVYNRENKMREFPCCGAALESYSDMSAGCVKAKHHVFKWENFTKLSSVLPFKILTDIDGQENVLALDCEMAFTSKGYEMIRLTIVDFWTSKIVYDKVIKPLGEVIDLNSKFSGIHHIEDTAPTIHEAEKDYINSNMINKNSLLIGHGLDNDLRVMRIVHNNVIDTAILYPAGKYKSSLKNLSFEVLSRRIQGGEHDSSEDAIAAMDVIKTKLKIPLNKKSW</sequence>
<evidence type="ECO:0000313" key="13">
    <source>
        <dbReference type="EMBL" id="CDO96281.1"/>
    </source>
</evidence>
<evidence type="ECO:0000256" key="2">
    <source>
        <dbReference type="ARBA" id="ARBA00004496"/>
    </source>
</evidence>
<evidence type="ECO:0000256" key="6">
    <source>
        <dbReference type="ARBA" id="ARBA00022722"/>
    </source>
</evidence>
<dbReference type="SUPFAM" id="SSF53098">
    <property type="entry name" value="Ribonuclease H-like"/>
    <property type="match status" value="1"/>
</dbReference>
<dbReference type="GO" id="GO:0005737">
    <property type="term" value="C:cytoplasm"/>
    <property type="evidence" value="ECO:0007669"/>
    <property type="project" value="UniProtKB-SubCell"/>
</dbReference>
<evidence type="ECO:0000256" key="1">
    <source>
        <dbReference type="ARBA" id="ARBA00004123"/>
    </source>
</evidence>
<keyword evidence="4" id="KW-0963">Cytoplasm</keyword>
<dbReference type="CDD" id="cd06145">
    <property type="entry name" value="REX1_like"/>
    <property type="match status" value="1"/>
</dbReference>
<evidence type="ECO:0000259" key="12">
    <source>
        <dbReference type="SMART" id="SM00479"/>
    </source>
</evidence>